<sequence>MQGIVNWLEKYVVPVATKIGSIPWLVALRDGFISTMPITMAGSLATLLNALLQTYPTQWGWTGFVNAIQPIVAIDGLVSNGSLGIFAVFFAAMWGYHLAENYHADGLGGSLVSLSAFFLSINSSTSLTLAKPLSSSVAKMFTDANAAVDGKTVTISNLFAFGQLNSAALFTAMILGGLAVVIYIWLLHKDITIKMPDTVPPAVSKAFTAMIPSMAAIFGVAILNYLFNKLTGQVFGDWINATIQAPLMKLGQGPGLVILVSLLVQILWFFGIHGPNVLGPILEGVWTPTQNLNIQALIDGKQAQYYWTRSSFDAYVWFGGSGGTIVLLAAILIFSKRADEKAVAKLALAPGLFNINEPVMFGLPIVLNAIYFIPFILAPVVNTIIAYFVTAAHWVSPVTISVPWITPPVLLAWLATNFDWRAAVLALVNIVIAFFIWLPFVLASSRMAADEEQAA</sequence>
<dbReference type="InterPro" id="IPR051088">
    <property type="entry name" value="PTS_Sugar-EIIC/EIIB"/>
</dbReference>
<dbReference type="NCBIfam" id="TIGR00410">
    <property type="entry name" value="lacE"/>
    <property type="match status" value="1"/>
</dbReference>
<feature type="transmembrane region" description="Helical" evidence="9">
    <location>
        <begin position="108"/>
        <end position="130"/>
    </location>
</feature>
<dbReference type="PANTHER" id="PTHR33989">
    <property type="match status" value="1"/>
</dbReference>
<evidence type="ECO:0000256" key="1">
    <source>
        <dbReference type="ARBA" id="ARBA00004651"/>
    </source>
</evidence>
<feature type="transmembrane region" description="Helical" evidence="9">
    <location>
        <begin position="314"/>
        <end position="335"/>
    </location>
</feature>
<dbReference type="RefSeq" id="WP_125596719.1">
    <property type="nucleotide sequence ID" value="NZ_JBHSSM010000005.1"/>
</dbReference>
<dbReference type="InterPro" id="IPR004501">
    <property type="entry name" value="PTS_EIIC_3"/>
</dbReference>
<keyword evidence="7 8" id="KW-0472">Membrane</keyword>
<comment type="caution">
    <text evidence="11">The sequence shown here is derived from an EMBL/GenBank/DDBJ whole genome shotgun (WGS) entry which is preliminary data.</text>
</comment>
<feature type="transmembrane region" description="Helical" evidence="9">
    <location>
        <begin position="394"/>
        <end position="415"/>
    </location>
</feature>
<keyword evidence="3 8" id="KW-1003">Cell membrane</keyword>
<dbReference type="Pfam" id="PF02378">
    <property type="entry name" value="PTS_EIIC"/>
    <property type="match status" value="1"/>
</dbReference>
<dbReference type="Proteomes" id="UP001596310">
    <property type="component" value="Unassembled WGS sequence"/>
</dbReference>
<dbReference type="InterPro" id="IPR004796">
    <property type="entry name" value="PTS_IIC_cello"/>
</dbReference>
<organism evidence="11 12">
    <name type="scientific">Lapidilactobacillus achengensis</name>
    <dbReference type="NCBI Taxonomy" id="2486000"/>
    <lineage>
        <taxon>Bacteria</taxon>
        <taxon>Bacillati</taxon>
        <taxon>Bacillota</taxon>
        <taxon>Bacilli</taxon>
        <taxon>Lactobacillales</taxon>
        <taxon>Lactobacillaceae</taxon>
        <taxon>Lapidilactobacillus</taxon>
    </lineage>
</organism>
<evidence type="ECO:0000256" key="6">
    <source>
        <dbReference type="ARBA" id="ARBA00022989"/>
    </source>
</evidence>
<evidence type="ECO:0000256" key="4">
    <source>
        <dbReference type="ARBA" id="ARBA00022597"/>
    </source>
</evidence>
<feature type="transmembrane region" description="Helical" evidence="9">
    <location>
        <begin position="206"/>
        <end position="227"/>
    </location>
</feature>
<feature type="transmembrane region" description="Helical" evidence="9">
    <location>
        <begin position="422"/>
        <end position="442"/>
    </location>
</feature>
<keyword evidence="5 9" id="KW-0812">Transmembrane</keyword>
<keyword evidence="6 9" id="KW-1133">Transmembrane helix</keyword>
<keyword evidence="2 8" id="KW-0813">Transport</keyword>
<keyword evidence="4 8" id="KW-0762">Sugar transport</keyword>
<keyword evidence="12" id="KW-1185">Reference proteome</keyword>
<comment type="function">
    <text evidence="8">The phosphoenolpyruvate-dependent sugar phosphotransferase system (PTS), a major carbohydrate active -transport system, catalyzes the phosphorylation of incoming sugar substrates concomitant with their translocation across the cell membrane.</text>
</comment>
<evidence type="ECO:0000313" key="12">
    <source>
        <dbReference type="Proteomes" id="UP001596310"/>
    </source>
</evidence>
<feature type="transmembrane region" description="Helical" evidence="9">
    <location>
        <begin position="167"/>
        <end position="186"/>
    </location>
</feature>
<feature type="domain" description="PTS EIIC type-3" evidence="10">
    <location>
        <begin position="8"/>
        <end position="440"/>
    </location>
</feature>
<dbReference type="PANTHER" id="PTHR33989:SF4">
    <property type="entry name" value="PTS SYSTEM N,N'-DIACETYLCHITOBIOSE-SPECIFIC EIIC COMPONENT"/>
    <property type="match status" value="1"/>
</dbReference>
<evidence type="ECO:0000256" key="8">
    <source>
        <dbReference type="PIRNR" id="PIRNR006351"/>
    </source>
</evidence>
<name>A0ABW1UK09_9LACO</name>
<evidence type="ECO:0000259" key="10">
    <source>
        <dbReference type="PROSITE" id="PS51105"/>
    </source>
</evidence>
<feature type="transmembrane region" description="Helical" evidence="9">
    <location>
        <begin position="247"/>
        <end position="270"/>
    </location>
</feature>
<evidence type="ECO:0000256" key="5">
    <source>
        <dbReference type="ARBA" id="ARBA00022692"/>
    </source>
</evidence>
<evidence type="ECO:0000313" key="11">
    <source>
        <dbReference type="EMBL" id="MFC6314267.1"/>
    </source>
</evidence>
<feature type="transmembrane region" description="Helical" evidence="9">
    <location>
        <begin position="365"/>
        <end position="388"/>
    </location>
</feature>
<gene>
    <name evidence="11" type="ORF">ACFQHW_01610</name>
</gene>
<evidence type="ECO:0000256" key="9">
    <source>
        <dbReference type="SAM" id="Phobius"/>
    </source>
</evidence>
<evidence type="ECO:0000256" key="2">
    <source>
        <dbReference type="ARBA" id="ARBA00022448"/>
    </source>
</evidence>
<accession>A0ABW1UK09</accession>
<protein>
    <recommendedName>
        <fullName evidence="8">Permease IIC component</fullName>
    </recommendedName>
</protein>
<dbReference type="PROSITE" id="PS51105">
    <property type="entry name" value="PTS_EIIC_TYPE_3"/>
    <property type="match status" value="1"/>
</dbReference>
<comment type="subcellular location">
    <subcellularLocation>
        <location evidence="1">Cell membrane</location>
        <topology evidence="1">Multi-pass membrane protein</topology>
    </subcellularLocation>
</comment>
<proteinExistence type="predicted"/>
<reference evidence="12" key="1">
    <citation type="journal article" date="2019" name="Int. J. Syst. Evol. Microbiol.">
        <title>The Global Catalogue of Microorganisms (GCM) 10K type strain sequencing project: providing services to taxonomists for standard genome sequencing and annotation.</title>
        <authorList>
            <consortium name="The Broad Institute Genomics Platform"/>
            <consortium name="The Broad Institute Genome Sequencing Center for Infectious Disease"/>
            <person name="Wu L."/>
            <person name="Ma J."/>
        </authorList>
    </citation>
    <scope>NUCLEOTIDE SEQUENCE [LARGE SCALE GENOMIC DNA]</scope>
    <source>
        <strain evidence="12">CCM 8897</strain>
    </source>
</reference>
<feature type="transmembrane region" description="Helical" evidence="9">
    <location>
        <begin position="31"/>
        <end position="52"/>
    </location>
</feature>
<evidence type="ECO:0000256" key="7">
    <source>
        <dbReference type="ARBA" id="ARBA00023136"/>
    </source>
</evidence>
<dbReference type="InterPro" id="IPR003352">
    <property type="entry name" value="PTS_EIIC"/>
</dbReference>
<feature type="transmembrane region" description="Helical" evidence="9">
    <location>
        <begin position="72"/>
        <end position="96"/>
    </location>
</feature>
<dbReference type="PIRSF" id="PIRSF006351">
    <property type="entry name" value="PTS_EIIC-Cellobiose"/>
    <property type="match status" value="1"/>
</dbReference>
<dbReference type="EMBL" id="JBHSSM010000005">
    <property type="protein sequence ID" value="MFC6314267.1"/>
    <property type="molecule type" value="Genomic_DNA"/>
</dbReference>
<evidence type="ECO:0000256" key="3">
    <source>
        <dbReference type="ARBA" id="ARBA00022475"/>
    </source>
</evidence>